<evidence type="ECO:0000313" key="3">
    <source>
        <dbReference type="EMBL" id="KAF6198425.1"/>
    </source>
</evidence>
<comment type="caution">
    <text evidence="3">The sequence shown here is derived from an EMBL/GenBank/DDBJ whole genome shotgun (WGS) entry which is preliminary data.</text>
</comment>
<keyword evidence="4" id="KW-1185">Reference proteome</keyword>
<feature type="region of interest" description="Disordered" evidence="1">
    <location>
        <begin position="176"/>
        <end position="210"/>
    </location>
</feature>
<proteinExistence type="predicted"/>
<feature type="transmembrane region" description="Helical" evidence="2">
    <location>
        <begin position="98"/>
        <end position="119"/>
    </location>
</feature>
<sequence length="267" mass="28890">MRESHSDRDGGEVGFYGYVKITNKTTPGGSGSEELNSSPGAQPGVSGHSCSGGPEMCHIDIDQEAPLLRLQEEGEIHRERSPDGARIPVDGRRCNRSFMMISLFLTGSSVVALVLQVYGTSLVVGSTVNPPLSHIDVRLTNIETELHHTVDDLHIICRILTKHDECREMVARMHNKTMHSGNGNTGRGSASDPNPPSKRGEKSDEMEKKVSKVGPLDFDFNNQAAKAVQALITHPLPEAASNQLGMLSNHALLPCNVIGRRKRIGTG</sequence>
<keyword evidence="2" id="KW-0812">Transmembrane</keyword>
<dbReference type="EMBL" id="WIXP02000016">
    <property type="protein sequence ID" value="KAF6198425.1"/>
    <property type="molecule type" value="Genomic_DNA"/>
</dbReference>
<evidence type="ECO:0000313" key="4">
    <source>
        <dbReference type="Proteomes" id="UP000466442"/>
    </source>
</evidence>
<feature type="compositionally biased region" description="Polar residues" evidence="1">
    <location>
        <begin position="178"/>
        <end position="192"/>
    </location>
</feature>
<organism evidence="3 4">
    <name type="scientific">Apolygus lucorum</name>
    <name type="common">Small green plant bug</name>
    <name type="synonym">Lygocoris lucorum</name>
    <dbReference type="NCBI Taxonomy" id="248454"/>
    <lineage>
        <taxon>Eukaryota</taxon>
        <taxon>Metazoa</taxon>
        <taxon>Ecdysozoa</taxon>
        <taxon>Arthropoda</taxon>
        <taxon>Hexapoda</taxon>
        <taxon>Insecta</taxon>
        <taxon>Pterygota</taxon>
        <taxon>Neoptera</taxon>
        <taxon>Paraneoptera</taxon>
        <taxon>Hemiptera</taxon>
        <taxon>Heteroptera</taxon>
        <taxon>Panheteroptera</taxon>
        <taxon>Cimicomorpha</taxon>
        <taxon>Miridae</taxon>
        <taxon>Mirini</taxon>
        <taxon>Apolygus</taxon>
    </lineage>
</organism>
<reference evidence="3" key="1">
    <citation type="journal article" date="2021" name="Mol. Ecol. Resour.">
        <title>Apolygus lucorum genome provides insights into omnivorousness and mesophyll feeding.</title>
        <authorList>
            <person name="Liu Y."/>
            <person name="Liu H."/>
            <person name="Wang H."/>
            <person name="Huang T."/>
            <person name="Liu B."/>
            <person name="Yang B."/>
            <person name="Yin L."/>
            <person name="Li B."/>
            <person name="Zhang Y."/>
            <person name="Zhang S."/>
            <person name="Jiang F."/>
            <person name="Zhang X."/>
            <person name="Ren Y."/>
            <person name="Wang B."/>
            <person name="Wang S."/>
            <person name="Lu Y."/>
            <person name="Wu K."/>
            <person name="Fan W."/>
            <person name="Wang G."/>
        </authorList>
    </citation>
    <scope>NUCLEOTIDE SEQUENCE</scope>
    <source>
        <strain evidence="3">12Hb</strain>
    </source>
</reference>
<name>A0A8S9WSP0_APOLU</name>
<gene>
    <name evidence="3" type="ORF">GE061_008173</name>
</gene>
<feature type="compositionally biased region" description="Basic and acidic residues" evidence="1">
    <location>
        <begin position="198"/>
        <end position="210"/>
    </location>
</feature>
<dbReference type="AlphaFoldDB" id="A0A8S9WSP0"/>
<dbReference type="Proteomes" id="UP000466442">
    <property type="component" value="Linkage Group LG16"/>
</dbReference>
<keyword evidence="2" id="KW-0472">Membrane</keyword>
<protein>
    <submittedName>
        <fullName evidence="3">Uncharacterized protein</fullName>
    </submittedName>
</protein>
<keyword evidence="2" id="KW-1133">Transmembrane helix</keyword>
<feature type="region of interest" description="Disordered" evidence="1">
    <location>
        <begin position="26"/>
        <end position="53"/>
    </location>
</feature>
<feature type="compositionally biased region" description="Polar residues" evidence="1">
    <location>
        <begin position="26"/>
        <end position="40"/>
    </location>
</feature>
<evidence type="ECO:0000256" key="2">
    <source>
        <dbReference type="SAM" id="Phobius"/>
    </source>
</evidence>
<evidence type="ECO:0000256" key="1">
    <source>
        <dbReference type="SAM" id="MobiDB-lite"/>
    </source>
</evidence>
<accession>A0A8S9WSP0</accession>